<dbReference type="InParanoid" id="M1E007"/>
<name>M1E007_SOLTU</name>
<evidence type="ECO:0000313" key="3">
    <source>
        <dbReference type="Proteomes" id="UP000011115"/>
    </source>
</evidence>
<reference evidence="2" key="2">
    <citation type="submission" date="2015-06" db="UniProtKB">
        <authorList>
            <consortium name="EnsemblPlants"/>
        </authorList>
    </citation>
    <scope>IDENTIFICATION</scope>
    <source>
        <strain evidence="2">DM1-3 516 R44</strain>
    </source>
</reference>
<feature type="compositionally biased region" description="Basic and acidic residues" evidence="1">
    <location>
        <begin position="88"/>
        <end position="106"/>
    </location>
</feature>
<accession>M1E007</accession>
<reference evidence="3" key="1">
    <citation type="journal article" date="2011" name="Nature">
        <title>Genome sequence and analysis of the tuber crop potato.</title>
        <authorList>
            <consortium name="The Potato Genome Sequencing Consortium"/>
        </authorList>
    </citation>
    <scope>NUCLEOTIDE SEQUENCE [LARGE SCALE GENOMIC DNA]</scope>
    <source>
        <strain evidence="3">cv. DM1-3 516 R44</strain>
    </source>
</reference>
<evidence type="ECO:0000256" key="1">
    <source>
        <dbReference type="SAM" id="MobiDB-lite"/>
    </source>
</evidence>
<dbReference type="Proteomes" id="UP000011115">
    <property type="component" value="Unassembled WGS sequence"/>
</dbReference>
<dbReference type="Gramene" id="PGSC0003DMT400097149">
    <property type="protein sequence ID" value="PGSC0003DMT400097149"/>
    <property type="gene ID" value="PGSC0003DMG400046720"/>
</dbReference>
<organism evidence="2 3">
    <name type="scientific">Solanum tuberosum</name>
    <name type="common">Potato</name>
    <dbReference type="NCBI Taxonomy" id="4113"/>
    <lineage>
        <taxon>Eukaryota</taxon>
        <taxon>Viridiplantae</taxon>
        <taxon>Streptophyta</taxon>
        <taxon>Embryophyta</taxon>
        <taxon>Tracheophyta</taxon>
        <taxon>Spermatophyta</taxon>
        <taxon>Magnoliopsida</taxon>
        <taxon>eudicotyledons</taxon>
        <taxon>Gunneridae</taxon>
        <taxon>Pentapetalae</taxon>
        <taxon>asterids</taxon>
        <taxon>lamiids</taxon>
        <taxon>Solanales</taxon>
        <taxon>Solanaceae</taxon>
        <taxon>Solanoideae</taxon>
        <taxon>Solaneae</taxon>
        <taxon>Solanum</taxon>
    </lineage>
</organism>
<protein>
    <submittedName>
        <fullName evidence="2">Uncharacterized protein</fullName>
    </submittedName>
</protein>
<dbReference type="AlphaFoldDB" id="M1E007"/>
<dbReference type="EnsemblPlants" id="PGSC0003DMT400097149">
    <property type="protein sequence ID" value="PGSC0003DMT400097149"/>
    <property type="gene ID" value="PGSC0003DMG400046720"/>
</dbReference>
<keyword evidence="3" id="KW-1185">Reference proteome</keyword>
<feature type="region of interest" description="Disordered" evidence="1">
    <location>
        <begin position="76"/>
        <end position="127"/>
    </location>
</feature>
<proteinExistence type="predicted"/>
<dbReference type="PaxDb" id="4113-PGSC0003DMT400097149"/>
<sequence length="147" mass="16757">MNSPKLELITEIKKAGKTVDFKRKRIFLQYDLQSELIERTTSSATIEEHHELHKKFLADCDQLTAEMVNTRYNGVRPVDHVNAPAEKSAARGHDQDRGRGRERVAPTRDGVPVKIAPQNEAPPVHHEEIEEDIEVENIEEVGQEEEV</sequence>
<evidence type="ECO:0000313" key="2">
    <source>
        <dbReference type="EnsemblPlants" id="PGSC0003DMT400097149"/>
    </source>
</evidence>
<dbReference type="HOGENOM" id="CLU_1771329_0_0_1"/>